<dbReference type="InterPro" id="IPR021335">
    <property type="entry name" value="DUF2948"/>
</dbReference>
<proteinExistence type="predicted"/>
<evidence type="ECO:0000313" key="2">
    <source>
        <dbReference type="Proteomes" id="UP000282211"/>
    </source>
</evidence>
<dbReference type="Proteomes" id="UP000282211">
    <property type="component" value="Unassembled WGS sequence"/>
</dbReference>
<protein>
    <submittedName>
        <fullName evidence="1">DUF2948 family protein</fullName>
    </submittedName>
</protein>
<keyword evidence="2" id="KW-1185">Reference proteome</keyword>
<reference evidence="1 2" key="1">
    <citation type="submission" date="2018-10" db="EMBL/GenBank/DDBJ databases">
        <title>Genomic Encyclopedia of Type Strains, Phase IV (KMG-IV): sequencing the most valuable type-strain genomes for metagenomic binning, comparative biology and taxonomic classification.</title>
        <authorList>
            <person name="Goeker M."/>
        </authorList>
    </citation>
    <scope>NUCLEOTIDE SEQUENCE [LARGE SCALE GENOMIC DNA]</scope>
    <source>
        <strain evidence="1 2">DSM 22008</strain>
    </source>
</reference>
<name>A0A420WK05_9PROT</name>
<dbReference type="AlphaFoldDB" id="A0A420WK05"/>
<accession>A0A420WK05</accession>
<organism evidence="1 2">
    <name type="scientific">Litorimonas taeanensis</name>
    <dbReference type="NCBI Taxonomy" id="568099"/>
    <lineage>
        <taxon>Bacteria</taxon>
        <taxon>Pseudomonadati</taxon>
        <taxon>Pseudomonadota</taxon>
        <taxon>Alphaproteobacteria</taxon>
        <taxon>Maricaulales</taxon>
        <taxon>Robiginitomaculaceae</taxon>
    </lineage>
</organism>
<dbReference type="RefSeq" id="WP_170144863.1">
    <property type="nucleotide sequence ID" value="NZ_RBII01000001.1"/>
</dbReference>
<comment type="caution">
    <text evidence="1">The sequence shown here is derived from an EMBL/GenBank/DDBJ whole genome shotgun (WGS) entry which is preliminary data.</text>
</comment>
<dbReference type="InParanoid" id="A0A420WK05"/>
<sequence>MAMPKVQHLRLKADTVEDLNLVSGAVQDSILRVAGIVYDAQKRSLTLGLQRLRREAKGKTRIFSGLRFDSVLSLKSTGIERSNDNAFLVLLSLNFVEGDAPGGTLLLEFAGGGRLMAELECLDAVLLDQGEAWPAKSTPKHDL</sequence>
<gene>
    <name evidence="1" type="ORF">DES40_0652</name>
</gene>
<dbReference type="Pfam" id="PF11164">
    <property type="entry name" value="DUF2948"/>
    <property type="match status" value="1"/>
</dbReference>
<dbReference type="EMBL" id="RBII01000001">
    <property type="protein sequence ID" value="RKQ71338.1"/>
    <property type="molecule type" value="Genomic_DNA"/>
</dbReference>
<evidence type="ECO:0000313" key="1">
    <source>
        <dbReference type="EMBL" id="RKQ71338.1"/>
    </source>
</evidence>